<organism evidence="6 7">
    <name type="scientific">Eiseniibacteriota bacterium</name>
    <dbReference type="NCBI Taxonomy" id="2212470"/>
    <lineage>
        <taxon>Bacteria</taxon>
        <taxon>Candidatus Eiseniibacteriota</taxon>
    </lineage>
</organism>
<dbReference type="SUPFAM" id="SSF48452">
    <property type="entry name" value="TPR-like"/>
    <property type="match status" value="1"/>
</dbReference>
<feature type="transmembrane region" description="Helical" evidence="5">
    <location>
        <begin position="260"/>
        <end position="279"/>
    </location>
</feature>
<dbReference type="InterPro" id="IPR011990">
    <property type="entry name" value="TPR-like_helical_dom_sf"/>
</dbReference>
<dbReference type="Gene3D" id="1.25.40.10">
    <property type="entry name" value="Tetratricopeptide repeat domain"/>
    <property type="match status" value="2"/>
</dbReference>
<keyword evidence="5" id="KW-0812">Transmembrane</keyword>
<dbReference type="AlphaFoldDB" id="A0A538UDN2"/>
<feature type="region of interest" description="Disordered" evidence="4">
    <location>
        <begin position="495"/>
        <end position="515"/>
    </location>
</feature>
<dbReference type="InterPro" id="IPR052346">
    <property type="entry name" value="O-mannosyl-transferase_TMTC"/>
</dbReference>
<feature type="transmembrane region" description="Helical" evidence="5">
    <location>
        <begin position="103"/>
        <end position="121"/>
    </location>
</feature>
<accession>A0A538UDN2</accession>
<feature type="transmembrane region" description="Helical" evidence="5">
    <location>
        <begin position="141"/>
        <end position="158"/>
    </location>
</feature>
<feature type="repeat" description="TPR" evidence="3">
    <location>
        <begin position="437"/>
        <end position="470"/>
    </location>
</feature>
<evidence type="ECO:0000256" key="4">
    <source>
        <dbReference type="SAM" id="MobiDB-lite"/>
    </source>
</evidence>
<comment type="caution">
    <text evidence="6">The sequence shown here is derived from an EMBL/GenBank/DDBJ whole genome shotgun (WGS) entry which is preliminary data.</text>
</comment>
<dbReference type="Proteomes" id="UP000319771">
    <property type="component" value="Unassembled WGS sequence"/>
</dbReference>
<dbReference type="PANTHER" id="PTHR44227">
    <property type="match status" value="1"/>
</dbReference>
<feature type="non-terminal residue" evidence="6">
    <location>
        <position position="1"/>
    </location>
</feature>
<keyword evidence="5" id="KW-1133">Transmembrane helix</keyword>
<feature type="transmembrane region" description="Helical" evidence="5">
    <location>
        <begin position="201"/>
        <end position="225"/>
    </location>
</feature>
<evidence type="ECO:0000256" key="2">
    <source>
        <dbReference type="ARBA" id="ARBA00022803"/>
    </source>
</evidence>
<dbReference type="Pfam" id="PF13432">
    <property type="entry name" value="TPR_16"/>
    <property type="match status" value="2"/>
</dbReference>
<sequence>GLPRAAVLAGGLLFAAMPAHVESVAWVLGRTDLMCGGFALLALWLDRRARERGRAWPGVLAVAAVAAALLSKEAAAGWVAVIAAAERVRARATPTPWAESARWLAPYAALTALWLVAHAWAVGPATLPPYIDAALRARRQAAGWVMLPQFVAFLWPWYPQSSDLAIWIPTRTLAWPVVAGAAITLAAGAGVSALAWRRSPWLVPAAIALVTVLPSLAMALARGYITSGARMVYTASAGVAWLAALALARALRAGPAWRWAALGALAVFVLGGAVELLRVQPSWADEARVFETMARRQPDNPIAWIGLAGVLGERGRAQEGLAALARADSLAPRLPAVAIGRAHFRYDRGEWAAVIAETDRALALDEGAFDARLLRASALIRLGRMDEAARDLERLLRARPDHPAALMLEGQRLLTAGRFAEAVTPLATAARATPRDTSVWFALAYAHAETHDLRGARQDLERALALAPGRGPAWAWLAQLCAALGDSTAARAARDRARALGGPASPSAAPDGAPR</sequence>
<evidence type="ECO:0000256" key="1">
    <source>
        <dbReference type="ARBA" id="ARBA00022737"/>
    </source>
</evidence>
<dbReference type="InterPro" id="IPR019734">
    <property type="entry name" value="TPR_rpt"/>
</dbReference>
<dbReference type="PROSITE" id="PS50005">
    <property type="entry name" value="TPR"/>
    <property type="match status" value="1"/>
</dbReference>
<reference evidence="6 7" key="1">
    <citation type="journal article" date="2019" name="Nat. Microbiol.">
        <title>Mediterranean grassland soil C-N compound turnover is dependent on rainfall and depth, and is mediated by genomically divergent microorganisms.</title>
        <authorList>
            <person name="Diamond S."/>
            <person name="Andeer P.F."/>
            <person name="Li Z."/>
            <person name="Crits-Christoph A."/>
            <person name="Burstein D."/>
            <person name="Anantharaman K."/>
            <person name="Lane K.R."/>
            <person name="Thomas B.C."/>
            <person name="Pan C."/>
            <person name="Northen T.R."/>
            <person name="Banfield J.F."/>
        </authorList>
    </citation>
    <scope>NUCLEOTIDE SEQUENCE [LARGE SCALE GENOMIC DNA]</scope>
    <source>
        <strain evidence="6">WS_11</strain>
    </source>
</reference>
<feature type="transmembrane region" description="Helical" evidence="5">
    <location>
        <begin position="59"/>
        <end position="83"/>
    </location>
</feature>
<dbReference type="PANTHER" id="PTHR44227:SF3">
    <property type="entry name" value="PROTEIN O-MANNOSYL-TRANSFERASE TMTC4"/>
    <property type="match status" value="1"/>
</dbReference>
<keyword evidence="2 3" id="KW-0802">TPR repeat</keyword>
<feature type="transmembrane region" description="Helical" evidence="5">
    <location>
        <begin position="173"/>
        <end position="194"/>
    </location>
</feature>
<evidence type="ECO:0000256" key="5">
    <source>
        <dbReference type="SAM" id="Phobius"/>
    </source>
</evidence>
<evidence type="ECO:0000313" key="7">
    <source>
        <dbReference type="Proteomes" id="UP000319771"/>
    </source>
</evidence>
<keyword evidence="5" id="KW-0472">Membrane</keyword>
<name>A0A538UDN2_UNCEI</name>
<evidence type="ECO:0000256" key="3">
    <source>
        <dbReference type="PROSITE-ProRule" id="PRU00339"/>
    </source>
</evidence>
<dbReference type="EMBL" id="VBPB01000026">
    <property type="protein sequence ID" value="TMQ73970.1"/>
    <property type="molecule type" value="Genomic_DNA"/>
</dbReference>
<dbReference type="SMART" id="SM00028">
    <property type="entry name" value="TPR"/>
    <property type="match status" value="2"/>
</dbReference>
<dbReference type="GO" id="GO:0035269">
    <property type="term" value="P:protein O-linked glycosylation via mannose"/>
    <property type="evidence" value="ECO:0007669"/>
    <property type="project" value="TreeGrafter"/>
</dbReference>
<proteinExistence type="predicted"/>
<protein>
    <submittedName>
        <fullName evidence="6">Tetratricopeptide repeat protein</fullName>
    </submittedName>
</protein>
<feature type="compositionally biased region" description="Low complexity" evidence="4">
    <location>
        <begin position="499"/>
        <end position="515"/>
    </location>
</feature>
<feature type="transmembrane region" description="Helical" evidence="5">
    <location>
        <begin position="31"/>
        <end position="47"/>
    </location>
</feature>
<dbReference type="GO" id="GO:0030968">
    <property type="term" value="P:endoplasmic reticulum unfolded protein response"/>
    <property type="evidence" value="ECO:0007669"/>
    <property type="project" value="TreeGrafter"/>
</dbReference>
<evidence type="ECO:0000313" key="6">
    <source>
        <dbReference type="EMBL" id="TMQ73970.1"/>
    </source>
</evidence>
<gene>
    <name evidence="6" type="ORF">E6K81_01980</name>
</gene>
<dbReference type="GO" id="GO:0000030">
    <property type="term" value="F:mannosyltransferase activity"/>
    <property type="evidence" value="ECO:0007669"/>
    <property type="project" value="TreeGrafter"/>
</dbReference>
<keyword evidence="1" id="KW-0677">Repeat</keyword>
<feature type="transmembrane region" description="Helical" evidence="5">
    <location>
        <begin position="231"/>
        <end position="248"/>
    </location>
</feature>